<dbReference type="InterPro" id="IPR051613">
    <property type="entry name" value="ABC_transp_permease_HisMQ"/>
</dbReference>
<evidence type="ECO:0000313" key="11">
    <source>
        <dbReference type="EMBL" id="CAA0093408.1"/>
    </source>
</evidence>
<evidence type="ECO:0000256" key="7">
    <source>
        <dbReference type="ARBA" id="ARBA00022989"/>
    </source>
</evidence>
<evidence type="ECO:0000256" key="5">
    <source>
        <dbReference type="ARBA" id="ARBA00022519"/>
    </source>
</evidence>
<keyword evidence="6 9" id="KW-0812">Transmembrane</keyword>
<protein>
    <submittedName>
        <fullName evidence="11">Octopine transport system permease protein OccQ</fullName>
    </submittedName>
</protein>
<keyword evidence="5" id="KW-0997">Cell inner membrane</keyword>
<feature type="transmembrane region" description="Helical" evidence="9">
    <location>
        <begin position="209"/>
        <end position="233"/>
    </location>
</feature>
<proteinExistence type="inferred from homology"/>
<dbReference type="InterPro" id="IPR010065">
    <property type="entry name" value="AA_ABC_transptr_permease_3TM"/>
</dbReference>
<evidence type="ECO:0000256" key="9">
    <source>
        <dbReference type="RuleBase" id="RU363032"/>
    </source>
</evidence>
<keyword evidence="7 9" id="KW-1133">Transmembrane helix</keyword>
<gene>
    <name evidence="11" type="primary">occQ_2</name>
    <name evidence="11" type="ORF">STARVERO_01624</name>
</gene>
<dbReference type="CDD" id="cd06261">
    <property type="entry name" value="TM_PBP2"/>
    <property type="match status" value="1"/>
</dbReference>
<sequence length="247" mass="26621">MWSVPLIMLDLLSLLSFGPDGWGDEIARGALLTIELALATLPVGITIGLLIALAKDSHSPVLRGLGNLYTTVFRGLPELLTLFIVYYGGQMLLTRIANYLVPDANIEVNQFVAGVVALGLVLGAFSSEVLLAAIRAVPRGQKEAASALGLSGWSTFRLVTFPQLWRVALPGLSNNWMVLLKDTSLVSVIAISDLMRQTAIAVGVTKQPFFFYLVACLIYLVFSGVSSVIFTKLENRAARGFKRVGGH</sequence>
<dbReference type="Pfam" id="PF00528">
    <property type="entry name" value="BPD_transp_1"/>
    <property type="match status" value="1"/>
</dbReference>
<feature type="domain" description="ABC transmembrane type-1" evidence="10">
    <location>
        <begin position="30"/>
        <end position="230"/>
    </location>
</feature>
<evidence type="ECO:0000256" key="1">
    <source>
        <dbReference type="ARBA" id="ARBA00004429"/>
    </source>
</evidence>
<keyword evidence="8 9" id="KW-0472">Membrane</keyword>
<name>A0A5S9NS20_9HYPH</name>
<evidence type="ECO:0000256" key="4">
    <source>
        <dbReference type="ARBA" id="ARBA00022475"/>
    </source>
</evidence>
<keyword evidence="3 9" id="KW-0813">Transport</keyword>
<dbReference type="PANTHER" id="PTHR30133">
    <property type="entry name" value="CATIONIC AMINO ACID TRANSPORTER, MEMBRANE COMPONENT"/>
    <property type="match status" value="1"/>
</dbReference>
<feature type="transmembrane region" description="Helical" evidence="9">
    <location>
        <begin position="33"/>
        <end position="54"/>
    </location>
</feature>
<dbReference type="InterPro" id="IPR000515">
    <property type="entry name" value="MetI-like"/>
</dbReference>
<dbReference type="AlphaFoldDB" id="A0A5S9NS20"/>
<comment type="similarity">
    <text evidence="2">Belongs to the binding-protein-dependent transport system permease family. HisMQ subfamily.</text>
</comment>
<keyword evidence="4" id="KW-1003">Cell membrane</keyword>
<dbReference type="PANTHER" id="PTHR30133:SF2">
    <property type="entry name" value="ARGININE ABC TRANSPORTER PERMEASE PROTEIN ARTQ"/>
    <property type="match status" value="1"/>
</dbReference>
<feature type="transmembrane region" description="Helical" evidence="9">
    <location>
        <begin position="66"/>
        <end position="88"/>
    </location>
</feature>
<dbReference type="NCBIfam" id="TIGR01726">
    <property type="entry name" value="HEQRo_perm_3TM"/>
    <property type="match status" value="1"/>
</dbReference>
<dbReference type="InterPro" id="IPR035906">
    <property type="entry name" value="MetI-like_sf"/>
</dbReference>
<dbReference type="PROSITE" id="PS50928">
    <property type="entry name" value="ABC_TM1"/>
    <property type="match status" value="1"/>
</dbReference>
<evidence type="ECO:0000256" key="6">
    <source>
        <dbReference type="ARBA" id="ARBA00022692"/>
    </source>
</evidence>
<evidence type="ECO:0000313" key="12">
    <source>
        <dbReference type="Proteomes" id="UP000433050"/>
    </source>
</evidence>
<keyword evidence="12" id="KW-1185">Reference proteome</keyword>
<accession>A0A5S9NS20</accession>
<dbReference type="Gene3D" id="1.10.3720.10">
    <property type="entry name" value="MetI-like"/>
    <property type="match status" value="1"/>
</dbReference>
<evidence type="ECO:0000256" key="2">
    <source>
        <dbReference type="ARBA" id="ARBA00010072"/>
    </source>
</evidence>
<dbReference type="Proteomes" id="UP000433050">
    <property type="component" value="Unassembled WGS sequence"/>
</dbReference>
<reference evidence="11 12" key="1">
    <citation type="submission" date="2019-12" db="EMBL/GenBank/DDBJ databases">
        <authorList>
            <person name="Reyes-Prieto M."/>
        </authorList>
    </citation>
    <scope>NUCLEOTIDE SEQUENCE [LARGE SCALE GENOMIC DNA]</scope>
    <source>
        <strain evidence="11">HF14-78462</strain>
    </source>
</reference>
<organism evidence="11 12">
    <name type="scientific">Starkeya nomas</name>
    <dbReference type="NCBI Taxonomy" id="2666134"/>
    <lineage>
        <taxon>Bacteria</taxon>
        <taxon>Pseudomonadati</taxon>
        <taxon>Pseudomonadota</taxon>
        <taxon>Alphaproteobacteria</taxon>
        <taxon>Hyphomicrobiales</taxon>
        <taxon>Xanthobacteraceae</taxon>
        <taxon>Starkeya</taxon>
    </lineage>
</organism>
<dbReference type="EMBL" id="CACSAS010000001">
    <property type="protein sequence ID" value="CAA0093408.1"/>
    <property type="molecule type" value="Genomic_DNA"/>
</dbReference>
<evidence type="ECO:0000256" key="3">
    <source>
        <dbReference type="ARBA" id="ARBA00022448"/>
    </source>
</evidence>
<evidence type="ECO:0000259" key="10">
    <source>
        <dbReference type="PROSITE" id="PS50928"/>
    </source>
</evidence>
<comment type="subcellular location">
    <subcellularLocation>
        <location evidence="1">Cell inner membrane</location>
        <topology evidence="1">Multi-pass membrane protein</topology>
    </subcellularLocation>
    <subcellularLocation>
        <location evidence="9">Cell membrane</location>
        <topology evidence="9">Multi-pass membrane protein</topology>
    </subcellularLocation>
</comment>
<dbReference type="GO" id="GO:0043190">
    <property type="term" value="C:ATP-binding cassette (ABC) transporter complex"/>
    <property type="evidence" value="ECO:0007669"/>
    <property type="project" value="InterPro"/>
</dbReference>
<dbReference type="SUPFAM" id="SSF161098">
    <property type="entry name" value="MetI-like"/>
    <property type="match status" value="1"/>
</dbReference>
<evidence type="ECO:0000256" key="8">
    <source>
        <dbReference type="ARBA" id="ARBA00023136"/>
    </source>
</evidence>
<dbReference type="GO" id="GO:0022857">
    <property type="term" value="F:transmembrane transporter activity"/>
    <property type="evidence" value="ECO:0007669"/>
    <property type="project" value="InterPro"/>
</dbReference>
<feature type="transmembrane region" description="Helical" evidence="9">
    <location>
        <begin position="108"/>
        <end position="133"/>
    </location>
</feature>